<feature type="transmembrane region" description="Helical" evidence="1">
    <location>
        <begin position="20"/>
        <end position="41"/>
    </location>
</feature>
<keyword evidence="3" id="KW-1185">Reference proteome</keyword>
<proteinExistence type="predicted"/>
<dbReference type="Proteomes" id="UP001549164">
    <property type="component" value="Unassembled WGS sequence"/>
</dbReference>
<reference evidence="2 3" key="1">
    <citation type="submission" date="2024-06" db="EMBL/GenBank/DDBJ databases">
        <title>Genomic Encyclopedia of Type Strains, Phase IV (KMG-IV): sequencing the most valuable type-strain genomes for metagenomic binning, comparative biology and taxonomic classification.</title>
        <authorList>
            <person name="Goeker M."/>
        </authorList>
    </citation>
    <scope>NUCLEOTIDE SEQUENCE [LARGE SCALE GENOMIC DNA]</scope>
    <source>
        <strain evidence="2 3">DSM 28102</strain>
    </source>
</reference>
<keyword evidence="1" id="KW-0472">Membrane</keyword>
<keyword evidence="2" id="KW-0238">DNA-binding</keyword>
<dbReference type="SUPFAM" id="SSF55781">
    <property type="entry name" value="GAF domain-like"/>
    <property type="match status" value="1"/>
</dbReference>
<gene>
    <name evidence="2" type="ORF">ABID12_001748</name>
</gene>
<keyword evidence="1" id="KW-1133">Transmembrane helix</keyword>
<evidence type="ECO:0000313" key="3">
    <source>
        <dbReference type="Proteomes" id="UP001549164"/>
    </source>
</evidence>
<keyword evidence="1" id="KW-0812">Transmembrane</keyword>
<comment type="caution">
    <text evidence="2">The sequence shown here is derived from an EMBL/GenBank/DDBJ whole genome shotgun (WGS) entry which is preliminary data.</text>
</comment>
<accession>A0ABV2IA79</accession>
<dbReference type="GO" id="GO:0003677">
    <property type="term" value="F:DNA binding"/>
    <property type="evidence" value="ECO:0007669"/>
    <property type="project" value="UniProtKB-KW"/>
</dbReference>
<dbReference type="Gene3D" id="3.30.450.40">
    <property type="match status" value="1"/>
</dbReference>
<evidence type="ECO:0000256" key="1">
    <source>
        <dbReference type="SAM" id="Phobius"/>
    </source>
</evidence>
<evidence type="ECO:0000313" key="2">
    <source>
        <dbReference type="EMBL" id="MET3599809.1"/>
    </source>
</evidence>
<name>A0ABV2IA79_9HYPH</name>
<organism evidence="2 3">
    <name type="scientific">Martelella mangrovi</name>
    <dbReference type="NCBI Taxonomy" id="1397477"/>
    <lineage>
        <taxon>Bacteria</taxon>
        <taxon>Pseudomonadati</taxon>
        <taxon>Pseudomonadota</taxon>
        <taxon>Alphaproteobacteria</taxon>
        <taxon>Hyphomicrobiales</taxon>
        <taxon>Aurantimonadaceae</taxon>
        <taxon>Martelella</taxon>
    </lineage>
</organism>
<dbReference type="RefSeq" id="WP_354433885.1">
    <property type="nucleotide sequence ID" value="NZ_JBEPLY010000004.1"/>
</dbReference>
<sequence>MSTRTDEEGYEESGEGLWSVAAAIMGGKTMIASIGVAAPLFRTSAQQRKTIRKHVAKAAVEISDLIGSPNK</sequence>
<protein>
    <submittedName>
        <fullName evidence="2">DNA-binding IclR family transcriptional regulator</fullName>
    </submittedName>
</protein>
<dbReference type="InterPro" id="IPR029016">
    <property type="entry name" value="GAF-like_dom_sf"/>
</dbReference>
<dbReference type="EMBL" id="JBEPLY010000004">
    <property type="protein sequence ID" value="MET3599809.1"/>
    <property type="molecule type" value="Genomic_DNA"/>
</dbReference>